<evidence type="ECO:0000256" key="1">
    <source>
        <dbReference type="SAM" id="MobiDB-lite"/>
    </source>
</evidence>
<feature type="region of interest" description="Disordered" evidence="1">
    <location>
        <begin position="62"/>
        <end position="85"/>
    </location>
</feature>
<proteinExistence type="predicted"/>
<dbReference type="EMBL" id="UYSU01036384">
    <property type="protein sequence ID" value="VDL97616.1"/>
    <property type="molecule type" value="Genomic_DNA"/>
</dbReference>
<organism evidence="5">
    <name type="scientific">Schistocephalus solidus</name>
    <name type="common">Tapeworm</name>
    <dbReference type="NCBI Taxonomy" id="70667"/>
    <lineage>
        <taxon>Eukaryota</taxon>
        <taxon>Metazoa</taxon>
        <taxon>Spiralia</taxon>
        <taxon>Lophotrochozoa</taxon>
        <taxon>Platyhelminthes</taxon>
        <taxon>Cestoda</taxon>
        <taxon>Eucestoda</taxon>
        <taxon>Diphyllobothriidea</taxon>
        <taxon>Diphyllobothriidae</taxon>
        <taxon>Schistocephalus</taxon>
    </lineage>
</organism>
<dbReference type="WBParaSite" id="SSLN_0001165901-mRNA-1">
    <property type="protein sequence ID" value="SSLN_0001165901-mRNA-1"/>
    <property type="gene ID" value="SSLN_0001165901"/>
</dbReference>
<evidence type="ECO:0000313" key="5">
    <source>
        <dbReference type="WBParaSite" id="SSLN_0001165901-mRNA-1"/>
    </source>
</evidence>
<dbReference type="Proteomes" id="UP000275846">
    <property type="component" value="Unassembled WGS sequence"/>
</dbReference>
<reference evidence="5" key="1">
    <citation type="submission" date="2016-06" db="UniProtKB">
        <authorList>
            <consortium name="WormBaseParasite"/>
        </authorList>
    </citation>
    <scope>IDENTIFICATION</scope>
</reference>
<dbReference type="AlphaFoldDB" id="A0A183T433"/>
<feature type="region of interest" description="Disordered" evidence="1">
    <location>
        <begin position="104"/>
        <end position="170"/>
    </location>
</feature>
<feature type="compositionally biased region" description="Low complexity" evidence="1">
    <location>
        <begin position="129"/>
        <end position="147"/>
    </location>
</feature>
<keyword evidence="4" id="KW-1185">Reference proteome</keyword>
<accession>A0A183T433</accession>
<gene>
    <name evidence="3" type="ORF">SSLN_LOCUS11231</name>
</gene>
<evidence type="ECO:0000313" key="4">
    <source>
        <dbReference type="Proteomes" id="UP000275846"/>
    </source>
</evidence>
<sequence length="237" mass="26109">MDRSTIFGHIFMRLLACQTSARRTLVALSLLVRACLFARPESLLISQLTFTEGRSTIRHLWTRQNSTSSTPTNAGTVSRSAPGRLSPGIKSRLALFENQNGVAESAPALPARKSSSPRREPPPLPPRPLVSGSRWGGRSSSSQSPETTTRKASEGATGPVQKPESPSEDCWTAVRLRVKRQEEQHRKAVAGARRSLHLNVHVGGGESLLCMKLNNYAPFFIRVTGDIPYCRHRYLLQ</sequence>
<name>A0A183T433_SCHSO</name>
<reference evidence="3 4" key="2">
    <citation type="submission" date="2018-11" db="EMBL/GenBank/DDBJ databases">
        <authorList>
            <consortium name="Pathogen Informatics"/>
        </authorList>
    </citation>
    <scope>NUCLEOTIDE SEQUENCE [LARGE SCALE GENOMIC DNA]</scope>
    <source>
        <strain evidence="3 4">NST_G2</strain>
    </source>
</reference>
<feature type="signal peptide" evidence="2">
    <location>
        <begin position="1"/>
        <end position="21"/>
    </location>
</feature>
<evidence type="ECO:0000256" key="2">
    <source>
        <dbReference type="SAM" id="SignalP"/>
    </source>
</evidence>
<protein>
    <submittedName>
        <fullName evidence="5">Secreted protein</fullName>
    </submittedName>
</protein>
<feature type="compositionally biased region" description="Polar residues" evidence="1">
    <location>
        <begin position="62"/>
        <end position="79"/>
    </location>
</feature>
<evidence type="ECO:0000313" key="3">
    <source>
        <dbReference type="EMBL" id="VDL97616.1"/>
    </source>
</evidence>
<keyword evidence="2" id="KW-0732">Signal</keyword>
<feature type="chain" id="PRO_5043141404" evidence="2">
    <location>
        <begin position="22"/>
        <end position="237"/>
    </location>
</feature>